<dbReference type="HOGENOM" id="CLU_097916_1_2_10"/>
<evidence type="ECO:0000256" key="6">
    <source>
        <dbReference type="ARBA" id="ARBA00022741"/>
    </source>
</evidence>
<evidence type="ECO:0000256" key="3">
    <source>
        <dbReference type="ARBA" id="ARBA00013253"/>
    </source>
</evidence>
<dbReference type="Pfam" id="PF01288">
    <property type="entry name" value="HPPK"/>
    <property type="match status" value="1"/>
</dbReference>
<keyword evidence="15" id="KW-1185">Reference proteome</keyword>
<dbReference type="GO" id="GO:0016301">
    <property type="term" value="F:kinase activity"/>
    <property type="evidence" value="ECO:0007669"/>
    <property type="project" value="UniProtKB-KW"/>
</dbReference>
<dbReference type="GO" id="GO:0046654">
    <property type="term" value="P:tetrahydrofolate biosynthetic process"/>
    <property type="evidence" value="ECO:0007669"/>
    <property type="project" value="UniProtKB-UniPathway"/>
</dbReference>
<dbReference type="GO" id="GO:0005524">
    <property type="term" value="F:ATP binding"/>
    <property type="evidence" value="ECO:0007669"/>
    <property type="project" value="UniProtKB-KW"/>
</dbReference>
<dbReference type="PANTHER" id="PTHR43071:SF1">
    <property type="entry name" value="2-AMINO-4-HYDROXY-6-HYDROXYMETHYLDIHYDROPTERIDINE PYROPHOSPHOKINASE"/>
    <property type="match status" value="1"/>
</dbReference>
<evidence type="ECO:0000313" key="14">
    <source>
        <dbReference type="EMBL" id="AHF16993.1"/>
    </source>
</evidence>
<feature type="domain" description="7,8-dihydro-6-hydroxymethylpterin-pyrophosphokinase" evidence="13">
    <location>
        <begin position="87"/>
        <end position="98"/>
    </location>
</feature>
<dbReference type="NCBIfam" id="TIGR01498">
    <property type="entry name" value="folK"/>
    <property type="match status" value="1"/>
</dbReference>
<keyword evidence="6" id="KW-0547">Nucleotide-binding</keyword>
<dbReference type="PROSITE" id="PS00794">
    <property type="entry name" value="HPPK"/>
    <property type="match status" value="1"/>
</dbReference>
<dbReference type="OrthoDB" id="9808041at2"/>
<dbReference type="Proteomes" id="UP000003586">
    <property type="component" value="Chromosome"/>
</dbReference>
<dbReference type="GO" id="GO:0046656">
    <property type="term" value="P:folic acid biosynthetic process"/>
    <property type="evidence" value="ECO:0007669"/>
    <property type="project" value="UniProtKB-KW"/>
</dbReference>
<name>W0F5A2_9BACT</name>
<dbReference type="KEGG" id="nso:NIASO_20985"/>
<accession>W0F5A2</accession>
<comment type="similarity">
    <text evidence="2">Belongs to the HPPK family.</text>
</comment>
<dbReference type="RefSeq" id="WP_025299170.1">
    <property type="nucleotide sequence ID" value="NZ_CP007035.1"/>
</dbReference>
<dbReference type="eggNOG" id="COG0801">
    <property type="taxonomic scope" value="Bacteria"/>
</dbReference>
<evidence type="ECO:0000256" key="1">
    <source>
        <dbReference type="ARBA" id="ARBA00005051"/>
    </source>
</evidence>
<dbReference type="STRING" id="929713.NIASO_20985"/>
<dbReference type="EC" id="2.7.6.3" evidence="3"/>
<keyword evidence="5" id="KW-0808">Transferase</keyword>
<comment type="function">
    <text evidence="10">Catalyzes the transfer of pyrophosphate from adenosine triphosphate (ATP) to 6-hydroxymethyl-7,8-dihydropterin, an enzymatic step in folate biosynthesis pathway.</text>
</comment>
<dbReference type="PANTHER" id="PTHR43071">
    <property type="entry name" value="2-AMINO-4-HYDROXY-6-HYDROXYMETHYLDIHYDROPTERIDINE PYROPHOSPHOKINASE"/>
    <property type="match status" value="1"/>
</dbReference>
<keyword evidence="9" id="KW-0289">Folate biosynthesis</keyword>
<comment type="pathway">
    <text evidence="1">Cofactor biosynthesis; tetrahydrofolate biosynthesis; 2-amino-4-hydroxy-6-hydroxymethyl-7,8-dihydropteridine diphosphate from 7,8-dihydroneopterin triphosphate: step 4/4.</text>
</comment>
<dbReference type="CDD" id="cd00483">
    <property type="entry name" value="HPPK"/>
    <property type="match status" value="1"/>
</dbReference>
<evidence type="ECO:0000256" key="8">
    <source>
        <dbReference type="ARBA" id="ARBA00022840"/>
    </source>
</evidence>
<evidence type="ECO:0000256" key="9">
    <source>
        <dbReference type="ARBA" id="ARBA00022909"/>
    </source>
</evidence>
<evidence type="ECO:0000256" key="7">
    <source>
        <dbReference type="ARBA" id="ARBA00022777"/>
    </source>
</evidence>
<organism evidence="14 15">
    <name type="scientific">Niabella soli DSM 19437</name>
    <dbReference type="NCBI Taxonomy" id="929713"/>
    <lineage>
        <taxon>Bacteria</taxon>
        <taxon>Pseudomonadati</taxon>
        <taxon>Bacteroidota</taxon>
        <taxon>Chitinophagia</taxon>
        <taxon>Chitinophagales</taxon>
        <taxon>Chitinophagaceae</taxon>
        <taxon>Niabella</taxon>
    </lineage>
</organism>
<dbReference type="Gene3D" id="3.30.70.560">
    <property type="entry name" value="7,8-Dihydro-6-hydroxymethylpterin-pyrophosphokinase HPPK"/>
    <property type="match status" value="1"/>
</dbReference>
<evidence type="ECO:0000256" key="11">
    <source>
        <dbReference type="ARBA" id="ARBA00029766"/>
    </source>
</evidence>
<evidence type="ECO:0000256" key="10">
    <source>
        <dbReference type="ARBA" id="ARBA00029409"/>
    </source>
</evidence>
<dbReference type="InterPro" id="IPR000550">
    <property type="entry name" value="Hppk"/>
</dbReference>
<keyword evidence="7 14" id="KW-0418">Kinase</keyword>
<evidence type="ECO:0000256" key="4">
    <source>
        <dbReference type="ARBA" id="ARBA00016218"/>
    </source>
</evidence>
<gene>
    <name evidence="14" type="ORF">NIASO_20985</name>
</gene>
<evidence type="ECO:0000256" key="2">
    <source>
        <dbReference type="ARBA" id="ARBA00005810"/>
    </source>
</evidence>
<dbReference type="AlphaFoldDB" id="W0F5A2"/>
<dbReference type="UniPathway" id="UPA00077">
    <property type="reaction ID" value="UER00155"/>
</dbReference>
<dbReference type="EMBL" id="CP007035">
    <property type="protein sequence ID" value="AHF16993.1"/>
    <property type="molecule type" value="Genomic_DNA"/>
</dbReference>
<evidence type="ECO:0000256" key="5">
    <source>
        <dbReference type="ARBA" id="ARBA00022679"/>
    </source>
</evidence>
<protein>
    <recommendedName>
        <fullName evidence="4">2-amino-4-hydroxy-6-hydroxymethyldihydropteridine pyrophosphokinase</fullName>
        <ecNumber evidence="3">2.7.6.3</ecNumber>
    </recommendedName>
    <alternativeName>
        <fullName evidence="11">6-hydroxymethyl-7,8-dihydropterin pyrophosphokinase</fullName>
    </alternativeName>
    <alternativeName>
        <fullName evidence="12">7,8-dihydro-6-hydroxymethylpterin-pyrophosphokinase</fullName>
    </alternativeName>
</protein>
<evidence type="ECO:0000259" key="13">
    <source>
        <dbReference type="PROSITE" id="PS00794"/>
    </source>
</evidence>
<evidence type="ECO:0000313" key="15">
    <source>
        <dbReference type="Proteomes" id="UP000003586"/>
    </source>
</evidence>
<dbReference type="GO" id="GO:0003848">
    <property type="term" value="F:2-amino-4-hydroxy-6-hydroxymethyldihydropteridine diphosphokinase activity"/>
    <property type="evidence" value="ECO:0007669"/>
    <property type="project" value="UniProtKB-EC"/>
</dbReference>
<dbReference type="SUPFAM" id="SSF55083">
    <property type="entry name" value="6-hydroxymethyl-7,8-dihydropterin pyrophosphokinase, HPPK"/>
    <property type="match status" value="1"/>
</dbReference>
<proteinExistence type="inferred from homology"/>
<evidence type="ECO:0000256" key="12">
    <source>
        <dbReference type="ARBA" id="ARBA00033413"/>
    </source>
</evidence>
<keyword evidence="8" id="KW-0067">ATP-binding</keyword>
<dbReference type="InterPro" id="IPR035907">
    <property type="entry name" value="Hppk_sf"/>
</dbReference>
<sequence length="162" mass="18226">MNPAYLLIGGNLGNRQENLGRARRHIEKEAGAIIKRSAIYETAAWGLTDQPDFYNQALRIETTLTPEQLMTVILKIETTMGRIRQERYGPRIIDIDILFYGAIVCDTPAVTIPHPRITERRFVLAPLEEIAPDLIHPQLNKSIHELLAATTDTSPVKKVTNS</sequence>
<reference evidence="14 15" key="1">
    <citation type="submission" date="2013-12" db="EMBL/GenBank/DDBJ databases">
        <authorList>
            <consortium name="DOE Joint Genome Institute"/>
            <person name="Eisen J."/>
            <person name="Huntemann M."/>
            <person name="Han J."/>
            <person name="Chen A."/>
            <person name="Kyrpides N."/>
            <person name="Mavromatis K."/>
            <person name="Markowitz V."/>
            <person name="Palaniappan K."/>
            <person name="Ivanova N."/>
            <person name="Schaumberg A."/>
            <person name="Pati A."/>
            <person name="Liolios K."/>
            <person name="Nordberg H.P."/>
            <person name="Cantor M.N."/>
            <person name="Hua S.X."/>
            <person name="Woyke T."/>
        </authorList>
    </citation>
    <scope>NUCLEOTIDE SEQUENCE [LARGE SCALE GENOMIC DNA]</scope>
    <source>
        <strain evidence="15">DSM 19437</strain>
    </source>
</reference>